<dbReference type="Proteomes" id="UP001500866">
    <property type="component" value="Unassembled WGS sequence"/>
</dbReference>
<dbReference type="InterPro" id="IPR003959">
    <property type="entry name" value="ATPase_AAA_core"/>
</dbReference>
<dbReference type="Pfam" id="PF13304">
    <property type="entry name" value="AAA_21"/>
    <property type="match status" value="1"/>
</dbReference>
<name>A0ABN1GEC3_9BACI</name>
<sequence>MLVEFSIKNFRSFKDKTTFSMQTAPYLKKHKDTNTFQFPSMNLLKNAVIFGPNGSGKSNVFEGMATLRDLITNFAAPKGRGIPKLPHQPFKMHDSNENSDTEFEVILHLDKILYQYIVSFNENQINYESLSILKKSKDECLFIREYDQEEDTYHYWLSSKVNDFRNLTRKNILYLSILNQFNDTHAINIVNWFLEDLQIVRTNYELKHYGHLLDRLAEDKNLKDNVVRLLRVADYNIIDLELKEKRQKIPGFIKEYFEYDDEEEFIEYTDVFTVYNRFDSNGELLGATSLHADSFESRGTKKMIIIAVILLDALQRGKTLLMEEFDSAFHLAISKFLMKLFNTKLYNKSSQFILNTHEVSLLDNDILRVDQIWFVEKDKDNNSDLYSLYDFNDANDRPRSDITYANDYLKGKFGAYPVINNHVFDYNFLHRSEDE</sequence>
<accession>A0ABN1GEC3</accession>
<evidence type="ECO:0000259" key="1">
    <source>
        <dbReference type="Pfam" id="PF13304"/>
    </source>
</evidence>
<gene>
    <name evidence="2" type="ORF">GCM10009001_28860</name>
</gene>
<comment type="caution">
    <text evidence="2">The sequence shown here is derived from an EMBL/GenBank/DDBJ whole genome shotgun (WGS) entry which is preliminary data.</text>
</comment>
<keyword evidence="2" id="KW-0067">ATP-binding</keyword>
<evidence type="ECO:0000313" key="2">
    <source>
        <dbReference type="EMBL" id="GAA0609735.1"/>
    </source>
</evidence>
<dbReference type="EMBL" id="BAAADS010000021">
    <property type="protein sequence ID" value="GAA0609735.1"/>
    <property type="molecule type" value="Genomic_DNA"/>
</dbReference>
<dbReference type="PANTHER" id="PTHR40396">
    <property type="entry name" value="ATPASE-LIKE PROTEIN"/>
    <property type="match status" value="1"/>
</dbReference>
<protein>
    <submittedName>
        <fullName evidence="2">ATP-binding protein</fullName>
    </submittedName>
</protein>
<dbReference type="InterPro" id="IPR027417">
    <property type="entry name" value="P-loop_NTPase"/>
</dbReference>
<feature type="domain" description="ATPase AAA-type core" evidence="1">
    <location>
        <begin position="47"/>
        <end position="363"/>
    </location>
</feature>
<evidence type="ECO:0000313" key="3">
    <source>
        <dbReference type="Proteomes" id="UP001500866"/>
    </source>
</evidence>
<keyword evidence="2" id="KW-0547">Nucleotide-binding</keyword>
<dbReference type="Gene3D" id="3.40.50.300">
    <property type="entry name" value="P-loop containing nucleotide triphosphate hydrolases"/>
    <property type="match status" value="1"/>
</dbReference>
<dbReference type="RefSeq" id="WP_343814608.1">
    <property type="nucleotide sequence ID" value="NZ_BAAADS010000021.1"/>
</dbReference>
<dbReference type="SUPFAM" id="SSF52540">
    <property type="entry name" value="P-loop containing nucleoside triphosphate hydrolases"/>
    <property type="match status" value="1"/>
</dbReference>
<proteinExistence type="predicted"/>
<keyword evidence="3" id="KW-1185">Reference proteome</keyword>
<dbReference type="PANTHER" id="PTHR40396:SF1">
    <property type="entry name" value="ATPASE AAA-TYPE CORE DOMAIN-CONTAINING PROTEIN"/>
    <property type="match status" value="1"/>
</dbReference>
<reference evidence="2 3" key="1">
    <citation type="journal article" date="2019" name="Int. J. Syst. Evol. Microbiol.">
        <title>The Global Catalogue of Microorganisms (GCM) 10K type strain sequencing project: providing services to taxonomists for standard genome sequencing and annotation.</title>
        <authorList>
            <consortium name="The Broad Institute Genomics Platform"/>
            <consortium name="The Broad Institute Genome Sequencing Center for Infectious Disease"/>
            <person name="Wu L."/>
            <person name="Ma J."/>
        </authorList>
    </citation>
    <scope>NUCLEOTIDE SEQUENCE [LARGE SCALE GENOMIC DNA]</scope>
    <source>
        <strain evidence="2 3">JCM 15395</strain>
    </source>
</reference>
<organism evidence="2 3">
    <name type="scientific">Virgibacillus siamensis</name>
    <dbReference type="NCBI Taxonomy" id="480071"/>
    <lineage>
        <taxon>Bacteria</taxon>
        <taxon>Bacillati</taxon>
        <taxon>Bacillota</taxon>
        <taxon>Bacilli</taxon>
        <taxon>Bacillales</taxon>
        <taxon>Bacillaceae</taxon>
        <taxon>Virgibacillus</taxon>
    </lineage>
</organism>
<dbReference type="GO" id="GO:0005524">
    <property type="term" value="F:ATP binding"/>
    <property type="evidence" value="ECO:0007669"/>
    <property type="project" value="UniProtKB-KW"/>
</dbReference>